<dbReference type="NCBIfam" id="TIGR01552">
    <property type="entry name" value="phd_fam"/>
    <property type="match status" value="1"/>
</dbReference>
<comment type="function">
    <text evidence="1">Antitoxin component of a type II toxin-antitoxin (TA) system.</text>
</comment>
<proteinExistence type="inferred from homology"/>
<name>A0ABX8JAR8_9BACT</name>
<dbReference type="RefSeq" id="WP_216800894.1">
    <property type="nucleotide sequence ID" value="NZ_CP076723.1"/>
</dbReference>
<keyword evidence="3" id="KW-1185">Reference proteome</keyword>
<evidence type="ECO:0000313" key="2">
    <source>
        <dbReference type="EMBL" id="QWV94171.1"/>
    </source>
</evidence>
<gene>
    <name evidence="2" type="ORF">KP004_02975</name>
</gene>
<reference evidence="2 3" key="1">
    <citation type="submission" date="2021-06" db="EMBL/GenBank/DDBJ databases">
        <title>Gemonas diversity in paddy soil.</title>
        <authorList>
            <person name="Liu G."/>
        </authorList>
    </citation>
    <scope>NUCLEOTIDE SEQUENCE [LARGE SCALE GENOMIC DNA]</scope>
    <source>
        <strain evidence="2 3">RG10</strain>
    </source>
</reference>
<organism evidence="2 3">
    <name type="scientific">Geomonas oryzisoli</name>
    <dbReference type="NCBI Taxonomy" id="2847992"/>
    <lineage>
        <taxon>Bacteria</taxon>
        <taxon>Pseudomonadati</taxon>
        <taxon>Thermodesulfobacteriota</taxon>
        <taxon>Desulfuromonadia</taxon>
        <taxon>Geobacterales</taxon>
        <taxon>Geobacteraceae</taxon>
        <taxon>Geomonas</taxon>
    </lineage>
</organism>
<accession>A0ABX8JAR8</accession>
<sequence length="90" mass="9933">MSGIKFSEDVVPLSDLKVNPGRVISQADKTHRPILLTSRGRGVAVVQSLEDYEAGTEERAFLRGVVQGLMDLEQGRELDLDEVKKRLGLV</sequence>
<dbReference type="InterPro" id="IPR051405">
    <property type="entry name" value="phD/YefM_antitoxin"/>
</dbReference>
<dbReference type="PANTHER" id="PTHR33713:SF11">
    <property type="entry name" value="PREVENT-HOST-DEATH FAMILY PROTEIN"/>
    <property type="match status" value="1"/>
</dbReference>
<dbReference type="PANTHER" id="PTHR33713">
    <property type="entry name" value="ANTITOXIN YAFN-RELATED"/>
    <property type="match status" value="1"/>
</dbReference>
<comment type="similarity">
    <text evidence="1">Belongs to the phD/YefM antitoxin family.</text>
</comment>
<dbReference type="EMBL" id="CP076723">
    <property type="protein sequence ID" value="QWV94171.1"/>
    <property type="molecule type" value="Genomic_DNA"/>
</dbReference>
<protein>
    <recommendedName>
        <fullName evidence="1">Antitoxin</fullName>
    </recommendedName>
</protein>
<dbReference type="InterPro" id="IPR006442">
    <property type="entry name" value="Antitoxin_Phd/YefM"/>
</dbReference>
<dbReference type="Pfam" id="PF02604">
    <property type="entry name" value="PhdYeFM_antitox"/>
    <property type="match status" value="1"/>
</dbReference>
<dbReference type="Proteomes" id="UP000683557">
    <property type="component" value="Chromosome"/>
</dbReference>
<evidence type="ECO:0000313" key="3">
    <source>
        <dbReference type="Proteomes" id="UP000683557"/>
    </source>
</evidence>
<evidence type="ECO:0000256" key="1">
    <source>
        <dbReference type="RuleBase" id="RU362080"/>
    </source>
</evidence>